<evidence type="ECO:0000313" key="1">
    <source>
        <dbReference type="EMBL" id="KDR50745.1"/>
    </source>
</evidence>
<dbReference type="PATRIC" id="fig|1122985.7.peg.3303"/>
<dbReference type="SUPFAM" id="SSF159006">
    <property type="entry name" value="YopX-like"/>
    <property type="match status" value="1"/>
</dbReference>
<protein>
    <recommendedName>
        <fullName evidence="3">Lipoprotein</fullName>
    </recommendedName>
</protein>
<dbReference type="AlphaFoldDB" id="A0A069QD89"/>
<dbReference type="PROSITE" id="PS51257">
    <property type="entry name" value="PROKAR_LIPOPROTEIN"/>
    <property type="match status" value="1"/>
</dbReference>
<proteinExistence type="predicted"/>
<organism evidence="1 2">
    <name type="scientific">Hoylesella loescheii DSM 19665 = JCM 12249 = ATCC 15930</name>
    <dbReference type="NCBI Taxonomy" id="1122985"/>
    <lineage>
        <taxon>Bacteria</taxon>
        <taxon>Pseudomonadati</taxon>
        <taxon>Bacteroidota</taxon>
        <taxon>Bacteroidia</taxon>
        <taxon>Bacteroidales</taxon>
        <taxon>Prevotellaceae</taxon>
        <taxon>Hoylesella</taxon>
    </lineage>
</organism>
<dbReference type="Proteomes" id="UP000027442">
    <property type="component" value="Unassembled WGS sequence"/>
</dbReference>
<evidence type="ECO:0000313" key="2">
    <source>
        <dbReference type="Proteomes" id="UP000027442"/>
    </source>
</evidence>
<name>A0A069QD89_HOYLO</name>
<dbReference type="HOGENOM" id="CLU_1383046_0_0_10"/>
<sequence>MINKTFSFTILIMSLLFSSCYHQHTRKDWVIDSKTNVYVYRITNGEPHYGIVTAISLEHENLYFYSHDSLLMNYNDLKQKNRKEIYDNEIKNLLYYLTIKKLAKVENSDGNHCDCTTKNNYVIRILKQGKEEYHIFPEVLKCDQESGLKFIEELRNAFERIPANDRNNDELNLEGH</sequence>
<reference evidence="1 2" key="1">
    <citation type="submission" date="2013-08" db="EMBL/GenBank/DDBJ databases">
        <authorList>
            <person name="Weinstock G."/>
            <person name="Sodergren E."/>
            <person name="Wylie T."/>
            <person name="Fulton L."/>
            <person name="Fulton R."/>
            <person name="Fronick C."/>
            <person name="O'Laughlin M."/>
            <person name="Godfrey J."/>
            <person name="Miner T."/>
            <person name="Herter B."/>
            <person name="Appelbaum E."/>
            <person name="Cordes M."/>
            <person name="Lek S."/>
            <person name="Wollam A."/>
            <person name="Pepin K.H."/>
            <person name="Palsikar V.B."/>
            <person name="Mitreva M."/>
            <person name="Wilson R.K."/>
        </authorList>
    </citation>
    <scope>NUCLEOTIDE SEQUENCE [LARGE SCALE GENOMIC DNA]</scope>
    <source>
        <strain evidence="1 2">ATCC 15930</strain>
    </source>
</reference>
<keyword evidence="2" id="KW-1185">Reference proteome</keyword>
<dbReference type="EMBL" id="JNGW01000140">
    <property type="protein sequence ID" value="KDR50745.1"/>
    <property type="molecule type" value="Genomic_DNA"/>
</dbReference>
<dbReference type="RefSeq" id="WP_148295806.1">
    <property type="nucleotide sequence ID" value="NZ_KB899215.1"/>
</dbReference>
<gene>
    <name evidence="1" type="ORF">HMPREF1991_03187</name>
</gene>
<comment type="caution">
    <text evidence="1">The sequence shown here is derived from an EMBL/GenBank/DDBJ whole genome shotgun (WGS) entry which is preliminary data.</text>
</comment>
<evidence type="ECO:0008006" key="3">
    <source>
        <dbReference type="Google" id="ProtNLM"/>
    </source>
</evidence>
<accession>A0A069QD89</accession>